<comment type="caution">
    <text evidence="2">The sequence shown here is derived from an EMBL/GenBank/DDBJ whole genome shotgun (WGS) entry which is preliminary data.</text>
</comment>
<protein>
    <submittedName>
        <fullName evidence="2">ABC transporter substrate-binding protein</fullName>
    </submittedName>
</protein>
<dbReference type="PANTHER" id="PTHR35271:SF1">
    <property type="entry name" value="ABC TRANSPORTER, SUBSTRATE-BINDING LIPOPROTEIN"/>
    <property type="match status" value="1"/>
</dbReference>
<dbReference type="Gene3D" id="3.40.50.2300">
    <property type="match status" value="2"/>
</dbReference>
<dbReference type="GeneID" id="82203206"/>
<keyword evidence="3" id="KW-1185">Reference proteome</keyword>
<dbReference type="InterPro" id="IPR028082">
    <property type="entry name" value="Peripla_BP_I"/>
</dbReference>
<dbReference type="PANTHER" id="PTHR35271">
    <property type="entry name" value="ABC TRANSPORTER, SUBSTRATE-BINDING LIPOPROTEIN-RELATED"/>
    <property type="match status" value="1"/>
</dbReference>
<gene>
    <name evidence="2" type="ORF">BO222_08505</name>
</gene>
<reference evidence="2 3" key="1">
    <citation type="submission" date="2016-11" db="EMBL/GenBank/DDBJ databases">
        <title>Description of two novel members of the family Erysipelotrichaceae: Ileibacterium lipovorans gen. nov., sp. nov. and Dubosiella newyorkensis, gen. nov., sp. nov.</title>
        <authorList>
            <person name="Cox L.M."/>
            <person name="Sohn J."/>
            <person name="Tyrrell K.L."/>
            <person name="Citron D.M."/>
            <person name="Lawson P.A."/>
            <person name="Patel N.B."/>
            <person name="Iizumi T."/>
            <person name="Perez-Perez G.I."/>
            <person name="Goldstein E.J."/>
            <person name="Blaser M.J."/>
        </authorList>
    </citation>
    <scope>NUCLEOTIDE SEQUENCE [LARGE SCALE GENOMIC DNA]</scope>
    <source>
        <strain evidence="2 3">NYU-BL-A3</strain>
    </source>
</reference>
<evidence type="ECO:0000313" key="2">
    <source>
        <dbReference type="EMBL" id="OLU38388.1"/>
    </source>
</evidence>
<feature type="chain" id="PRO_5038948826" evidence="1">
    <location>
        <begin position="23"/>
        <end position="339"/>
    </location>
</feature>
<sequence>MKTKRTYALMAAMLMAAGCASGSDASKTDDSSNTTAPAEDAYKIGIIEYADHPALDATVEGFQDYMEENNVAVDIDFKSAQGEQANCTTIAQTFVNDKVDLIYAVATPAAQATANATKDIPIVTSAVTDLETADLVESNEKPGTNVTGASDLNPIEAQLNLLKQILPDAKKIAIMYCNAEENSRFQAKLAEEVCDKLGLEYEEATVTETNQIQQVVESLAGKVDAIYIPTDNMLAKAMPTVTQAANDINLPCIVGEEGMVEQGGLATYGIDYYELGKMAGAQAEAILKGESNPADMPVVFQTEDECALAINSETAKKLGITFPEDVTKDAKDLAETTED</sequence>
<dbReference type="Proteomes" id="UP000186341">
    <property type="component" value="Unassembled WGS sequence"/>
</dbReference>
<feature type="signal peptide" evidence="1">
    <location>
        <begin position="1"/>
        <end position="22"/>
    </location>
</feature>
<dbReference type="SUPFAM" id="SSF53822">
    <property type="entry name" value="Periplasmic binding protein-like I"/>
    <property type="match status" value="1"/>
</dbReference>
<evidence type="ECO:0000313" key="3">
    <source>
        <dbReference type="Proteomes" id="UP000186341"/>
    </source>
</evidence>
<dbReference type="EMBL" id="MPJW01000167">
    <property type="protein sequence ID" value="OLU38388.1"/>
    <property type="molecule type" value="Genomic_DNA"/>
</dbReference>
<dbReference type="InterPro" id="IPR007487">
    <property type="entry name" value="ABC_transpt-TYRBP-like"/>
</dbReference>
<evidence type="ECO:0000256" key="1">
    <source>
        <dbReference type="SAM" id="SignalP"/>
    </source>
</evidence>
<keyword evidence="1" id="KW-0732">Signal</keyword>
<name>A0A1U7NEU3_9FIRM</name>
<dbReference type="OrthoDB" id="9776955at2"/>
<dbReference type="AlphaFoldDB" id="A0A1U7NEU3"/>
<dbReference type="Pfam" id="PF04392">
    <property type="entry name" value="ABC_sub_bind"/>
    <property type="match status" value="1"/>
</dbReference>
<proteinExistence type="predicted"/>
<accession>A0A1U7NEU3</accession>
<organism evidence="2 3">
    <name type="scientific">Ileibacterium valens</name>
    <dbReference type="NCBI Taxonomy" id="1862668"/>
    <lineage>
        <taxon>Bacteria</taxon>
        <taxon>Bacillati</taxon>
        <taxon>Bacillota</taxon>
        <taxon>Erysipelotrichia</taxon>
        <taxon>Erysipelotrichales</taxon>
        <taxon>Erysipelotrichaceae</taxon>
        <taxon>Ileibacterium</taxon>
    </lineage>
</organism>
<dbReference type="RefSeq" id="WP_075820182.1">
    <property type="nucleotide sequence ID" value="NZ_CAOUMU010000037.1"/>
</dbReference>
<dbReference type="CDD" id="cd06325">
    <property type="entry name" value="PBP1_ABC_unchar_transporter"/>
    <property type="match status" value="1"/>
</dbReference>
<dbReference type="PROSITE" id="PS51257">
    <property type="entry name" value="PROKAR_LIPOPROTEIN"/>
    <property type="match status" value="1"/>
</dbReference>